<evidence type="ECO:0000313" key="1">
    <source>
        <dbReference type="EMBL" id="CAB3242279.1"/>
    </source>
</evidence>
<evidence type="ECO:0000313" key="2">
    <source>
        <dbReference type="Proteomes" id="UP000494256"/>
    </source>
</evidence>
<dbReference type="EMBL" id="CADEBD010000312">
    <property type="protein sequence ID" value="CAB3242279.1"/>
    <property type="molecule type" value="Genomic_DNA"/>
</dbReference>
<accession>A0A8S1A775</accession>
<name>A0A8S1A775_ARCPL</name>
<organism evidence="1 2">
    <name type="scientific">Arctia plantaginis</name>
    <name type="common">Wood tiger moth</name>
    <name type="synonym">Phalaena plantaginis</name>
    <dbReference type="NCBI Taxonomy" id="874455"/>
    <lineage>
        <taxon>Eukaryota</taxon>
        <taxon>Metazoa</taxon>
        <taxon>Ecdysozoa</taxon>
        <taxon>Arthropoda</taxon>
        <taxon>Hexapoda</taxon>
        <taxon>Insecta</taxon>
        <taxon>Pterygota</taxon>
        <taxon>Neoptera</taxon>
        <taxon>Endopterygota</taxon>
        <taxon>Lepidoptera</taxon>
        <taxon>Glossata</taxon>
        <taxon>Ditrysia</taxon>
        <taxon>Noctuoidea</taxon>
        <taxon>Erebidae</taxon>
        <taxon>Arctiinae</taxon>
        <taxon>Arctia</taxon>
    </lineage>
</organism>
<dbReference type="AlphaFoldDB" id="A0A8S1A775"/>
<sequence>MARVGCRSTLSATTADGALTSANVNVTVEITPRAVATLSTKAHINNTGLSDPAMTLSRPYPQCLLTHPRPTLCAPLPGLHVS</sequence>
<dbReference type="OrthoDB" id="415590at2759"/>
<dbReference type="Proteomes" id="UP000494256">
    <property type="component" value="Unassembled WGS sequence"/>
</dbReference>
<reference evidence="1 2" key="1">
    <citation type="submission" date="2020-04" db="EMBL/GenBank/DDBJ databases">
        <authorList>
            <person name="Wallbank WR R."/>
            <person name="Pardo Diaz C."/>
            <person name="Kozak K."/>
            <person name="Martin S."/>
            <person name="Jiggins C."/>
            <person name="Moest M."/>
            <person name="Warren A I."/>
            <person name="Byers J.R.P. K."/>
            <person name="Montejo-Kovacevich G."/>
            <person name="Yen C E."/>
        </authorList>
    </citation>
    <scope>NUCLEOTIDE SEQUENCE [LARGE SCALE GENOMIC DNA]</scope>
</reference>
<proteinExistence type="predicted"/>
<gene>
    <name evidence="1" type="ORF">APLA_LOCUS9891</name>
</gene>
<comment type="caution">
    <text evidence="1">The sequence shown here is derived from an EMBL/GenBank/DDBJ whole genome shotgun (WGS) entry which is preliminary data.</text>
</comment>
<protein>
    <submittedName>
        <fullName evidence="1">Uncharacterized protein</fullName>
    </submittedName>
</protein>